<sequence>MDWVMHSKKVGHSKIPFSNSLPSAPTLLLSSPRPPVVAAASAEQAGPSPRLSSLLPPAAIGSKSSSRRRYAPFILTGAERRWPGGTLPPAACGTACPRDDVARGGVRPLAARGTTPRDGCGRGGAAVEGGAHPPAARGTARPRGGDARNGAAGIATTALRRGLTRRPHSALRPLREQDASSPTARSDRAPTALLPRRTSSASPHQLRLTLAHRATARASFQCFASVERGDGYLPSALAATQYAYRICLSRWRLFFLPKITVHDG</sequence>
<organism evidence="2">
    <name type="scientific">Oryza barthii</name>
    <dbReference type="NCBI Taxonomy" id="65489"/>
    <lineage>
        <taxon>Eukaryota</taxon>
        <taxon>Viridiplantae</taxon>
        <taxon>Streptophyta</taxon>
        <taxon>Embryophyta</taxon>
        <taxon>Tracheophyta</taxon>
        <taxon>Spermatophyta</taxon>
        <taxon>Magnoliopsida</taxon>
        <taxon>Liliopsida</taxon>
        <taxon>Poales</taxon>
        <taxon>Poaceae</taxon>
        <taxon>BOP clade</taxon>
        <taxon>Oryzoideae</taxon>
        <taxon>Oryzeae</taxon>
        <taxon>Oryzinae</taxon>
        <taxon>Oryza</taxon>
    </lineage>
</organism>
<dbReference type="Proteomes" id="UP000026960">
    <property type="component" value="Chromosome 2"/>
</dbReference>
<dbReference type="PaxDb" id="65489-OBART02G13220.1"/>
<accession>A0A0D3F3Y6</accession>
<evidence type="ECO:0000313" key="2">
    <source>
        <dbReference type="EnsemblPlants" id="OBART02G13220.1"/>
    </source>
</evidence>
<reference evidence="2" key="1">
    <citation type="journal article" date="2009" name="Rice">
        <title>De Novo Next Generation Sequencing of Plant Genomes.</title>
        <authorList>
            <person name="Rounsley S."/>
            <person name="Marri P.R."/>
            <person name="Yu Y."/>
            <person name="He R."/>
            <person name="Sisneros N."/>
            <person name="Goicoechea J.L."/>
            <person name="Lee S.J."/>
            <person name="Angelova A."/>
            <person name="Kudrna D."/>
            <person name="Luo M."/>
            <person name="Affourtit J."/>
            <person name="Desany B."/>
            <person name="Knight J."/>
            <person name="Niazi F."/>
            <person name="Egholm M."/>
            <person name="Wing R.A."/>
        </authorList>
    </citation>
    <scope>NUCLEOTIDE SEQUENCE [LARGE SCALE GENOMIC DNA]</scope>
    <source>
        <strain evidence="2">cv. IRGC 105608</strain>
    </source>
</reference>
<evidence type="ECO:0000256" key="1">
    <source>
        <dbReference type="SAM" id="MobiDB-lite"/>
    </source>
</evidence>
<dbReference type="HOGENOM" id="CLU_092203_0_0_1"/>
<proteinExistence type="predicted"/>
<feature type="compositionally biased region" description="Low complexity" evidence="1">
    <location>
        <begin position="18"/>
        <end position="57"/>
    </location>
</feature>
<feature type="region of interest" description="Disordered" evidence="1">
    <location>
        <begin position="108"/>
        <end position="203"/>
    </location>
</feature>
<protein>
    <submittedName>
        <fullName evidence="2">Uncharacterized protein</fullName>
    </submittedName>
</protein>
<dbReference type="Gramene" id="OBART02G13220.1">
    <property type="protein sequence ID" value="OBART02G13220.1"/>
    <property type="gene ID" value="OBART02G13220"/>
</dbReference>
<name>A0A0D3F3Y6_9ORYZ</name>
<keyword evidence="3" id="KW-1185">Reference proteome</keyword>
<feature type="region of interest" description="Disordered" evidence="1">
    <location>
        <begin position="14"/>
        <end position="62"/>
    </location>
</feature>
<evidence type="ECO:0000313" key="3">
    <source>
        <dbReference type="Proteomes" id="UP000026960"/>
    </source>
</evidence>
<dbReference type="EnsemblPlants" id="OBART02G13220.1">
    <property type="protein sequence ID" value="OBART02G13220.1"/>
    <property type="gene ID" value="OBART02G13220"/>
</dbReference>
<reference evidence="2" key="2">
    <citation type="submission" date="2015-03" db="UniProtKB">
        <authorList>
            <consortium name="EnsemblPlants"/>
        </authorList>
    </citation>
    <scope>IDENTIFICATION</scope>
</reference>
<dbReference type="AlphaFoldDB" id="A0A0D3F3Y6"/>